<evidence type="ECO:0000313" key="4">
    <source>
        <dbReference type="Proteomes" id="UP001345691"/>
    </source>
</evidence>
<comment type="caution">
    <text evidence="3">The sequence shown here is derived from an EMBL/GenBank/DDBJ whole genome shotgun (WGS) entry which is preliminary data.</text>
</comment>
<evidence type="ECO:0000259" key="1">
    <source>
        <dbReference type="Pfam" id="PF00501"/>
    </source>
</evidence>
<proteinExistence type="predicted"/>
<feature type="domain" description="AMP-dependent synthetase/ligase" evidence="1">
    <location>
        <begin position="40"/>
        <end position="403"/>
    </location>
</feature>
<protein>
    <recommendedName>
        <fullName evidence="5">4-coumarate-CoA ligase</fullName>
    </recommendedName>
</protein>
<dbReference type="PANTHER" id="PTHR24096">
    <property type="entry name" value="LONG-CHAIN-FATTY-ACID--COA LIGASE"/>
    <property type="match status" value="1"/>
</dbReference>
<dbReference type="InterPro" id="IPR000873">
    <property type="entry name" value="AMP-dep_synth/lig_dom"/>
</dbReference>
<reference evidence="3 4" key="1">
    <citation type="submission" date="2023-08" db="EMBL/GenBank/DDBJ databases">
        <title>Black Yeasts Isolated from many extreme environments.</title>
        <authorList>
            <person name="Coleine C."/>
            <person name="Stajich J.E."/>
            <person name="Selbmann L."/>
        </authorList>
    </citation>
    <scope>NUCLEOTIDE SEQUENCE [LARGE SCALE GENOMIC DNA]</scope>
    <source>
        <strain evidence="3 4">CCFEE 6328</strain>
    </source>
</reference>
<evidence type="ECO:0008006" key="5">
    <source>
        <dbReference type="Google" id="ProtNLM"/>
    </source>
</evidence>
<dbReference type="SUPFAM" id="SSF56801">
    <property type="entry name" value="Acetyl-CoA synthetase-like"/>
    <property type="match status" value="1"/>
</dbReference>
<dbReference type="PANTHER" id="PTHR24096:SF194">
    <property type="entry name" value="AMP-DEPENDENT SYNTHETASE_LIGASE DOMAIN-CONTAINING PROTEIN"/>
    <property type="match status" value="1"/>
</dbReference>
<evidence type="ECO:0000313" key="3">
    <source>
        <dbReference type="EMBL" id="KAK5062260.1"/>
    </source>
</evidence>
<accession>A0ABR0JEC2</accession>
<keyword evidence="4" id="KW-1185">Reference proteome</keyword>
<dbReference type="CDD" id="cd05911">
    <property type="entry name" value="Firefly_Luc_like"/>
    <property type="match status" value="1"/>
</dbReference>
<gene>
    <name evidence="3" type="ORF">LTR69_004618</name>
</gene>
<dbReference type="Proteomes" id="UP001345691">
    <property type="component" value="Unassembled WGS sequence"/>
</dbReference>
<name>A0ABR0JEC2_9EURO</name>
<dbReference type="Pfam" id="PF00501">
    <property type="entry name" value="AMP-binding"/>
    <property type="match status" value="1"/>
</dbReference>
<dbReference type="InterPro" id="IPR025110">
    <property type="entry name" value="AMP-bd_C"/>
</dbReference>
<dbReference type="InterPro" id="IPR042099">
    <property type="entry name" value="ANL_N_sf"/>
</dbReference>
<dbReference type="PROSITE" id="PS00455">
    <property type="entry name" value="AMP_BINDING"/>
    <property type="match status" value="1"/>
</dbReference>
<feature type="domain" description="AMP-binding enzyme C-terminal" evidence="2">
    <location>
        <begin position="453"/>
        <end position="528"/>
    </location>
</feature>
<dbReference type="EMBL" id="JAVRRF010000008">
    <property type="protein sequence ID" value="KAK5062260.1"/>
    <property type="molecule type" value="Genomic_DNA"/>
</dbReference>
<dbReference type="Gene3D" id="3.40.50.12780">
    <property type="entry name" value="N-terminal domain of ligase-like"/>
    <property type="match status" value="1"/>
</dbReference>
<dbReference type="InterPro" id="IPR020845">
    <property type="entry name" value="AMP-binding_CS"/>
</dbReference>
<dbReference type="Pfam" id="PF13193">
    <property type="entry name" value="AMP-binding_C"/>
    <property type="match status" value="1"/>
</dbReference>
<dbReference type="InterPro" id="IPR045851">
    <property type="entry name" value="AMP-bd_C_sf"/>
</dbReference>
<evidence type="ECO:0000259" key="2">
    <source>
        <dbReference type="Pfam" id="PF13193"/>
    </source>
</evidence>
<sequence length="553" mass="61023">MPFQSSYPLLTIPKCNILDYVFPKNKPLSNTPIWMEATNPSDSLSQSQMFSWVKRFALGLDRLGIEEGRTIMVFTPNHIYVPMAYLAAAGSKRIFTGANPVYTVDEVAYQMKTIEAALVLVHPSLLDTGLNAAKQAHIPFNRVFQFAALECPVSRGIEDWRTFVASDQDAGVYHFDPLLGDAASNTIAAINFSSGTTGLPKGVCVSHHNIVANAAQCLYSKFHGTAQTEDNPGEERWLAFLPLYHAYSQLFSIGIAGRLQIPVYVMAKFSFVEFLSYIERFKITTLQTVPPILVMLSKRPEATMYDISSIRHILCGAAPLSRELQNEISTRYKVVVAQGWGMTETTSAGVLTPGMMQDHTGSIGSLLPNTEAMLINDDGDEIVGAGDPGELHIRGPQIMLRYWKNEKATRESISPEGWLKTGDVAVMREDKIWLVDRKKELIKVNGLQVAPAELEATLLGNEAIADAGVTGITVDGQEMPRAYVVPQQKGNISTDNVQDFVAKKVAKHKRLTGGVKFVDEIPRLPSGKIIRKLLKEWGKRDAKDIEGRLTAKL</sequence>
<organism evidence="3 4">
    <name type="scientific">Exophiala sideris</name>
    <dbReference type="NCBI Taxonomy" id="1016849"/>
    <lineage>
        <taxon>Eukaryota</taxon>
        <taxon>Fungi</taxon>
        <taxon>Dikarya</taxon>
        <taxon>Ascomycota</taxon>
        <taxon>Pezizomycotina</taxon>
        <taxon>Eurotiomycetes</taxon>
        <taxon>Chaetothyriomycetidae</taxon>
        <taxon>Chaetothyriales</taxon>
        <taxon>Herpotrichiellaceae</taxon>
        <taxon>Exophiala</taxon>
    </lineage>
</organism>
<dbReference type="Gene3D" id="3.30.300.30">
    <property type="match status" value="1"/>
</dbReference>